<feature type="domain" description="Methyltransferase type 11" evidence="4">
    <location>
        <begin position="49"/>
        <end position="143"/>
    </location>
</feature>
<dbReference type="SUPFAM" id="SSF53335">
    <property type="entry name" value="S-adenosyl-L-methionine-dependent methyltransferases"/>
    <property type="match status" value="1"/>
</dbReference>
<keyword evidence="2 5" id="KW-0808">Transferase</keyword>
<dbReference type="InterPro" id="IPR013216">
    <property type="entry name" value="Methyltransf_11"/>
</dbReference>
<evidence type="ECO:0000256" key="1">
    <source>
        <dbReference type="ARBA" id="ARBA00022603"/>
    </source>
</evidence>
<evidence type="ECO:0000313" key="6">
    <source>
        <dbReference type="Proteomes" id="UP000239485"/>
    </source>
</evidence>
<dbReference type="EMBL" id="PTJD01000021">
    <property type="protein sequence ID" value="PPK90889.1"/>
    <property type="molecule type" value="Genomic_DNA"/>
</dbReference>
<evidence type="ECO:0000256" key="2">
    <source>
        <dbReference type="ARBA" id="ARBA00022679"/>
    </source>
</evidence>
<evidence type="ECO:0000313" key="5">
    <source>
        <dbReference type="EMBL" id="PPK90889.1"/>
    </source>
</evidence>
<dbReference type="Proteomes" id="UP000239485">
    <property type="component" value="Unassembled WGS sequence"/>
</dbReference>
<gene>
    <name evidence="5" type="ORF">CLV92_12119</name>
</gene>
<dbReference type="PANTHER" id="PTHR43464">
    <property type="entry name" value="METHYLTRANSFERASE"/>
    <property type="match status" value="1"/>
</dbReference>
<dbReference type="OrthoDB" id="21342at2"/>
<keyword evidence="3" id="KW-0949">S-adenosyl-L-methionine</keyword>
<reference evidence="5 6" key="1">
    <citation type="submission" date="2018-02" db="EMBL/GenBank/DDBJ databases">
        <title>Genomic Encyclopedia of Archaeal and Bacterial Type Strains, Phase II (KMG-II): from individual species to whole genera.</title>
        <authorList>
            <person name="Goeker M."/>
        </authorList>
    </citation>
    <scope>NUCLEOTIDE SEQUENCE [LARGE SCALE GENOMIC DNA]</scope>
    <source>
        <strain evidence="5 6">DSM 22857</strain>
    </source>
</reference>
<sequence>MSEETRRYWDEQAATFDDEADHGLRDPAVREAWAGLLLPLLPGAPARVVDLGCGTGSLALLLGEAGHDVHGVDLSPRMVEAARAKVAAAGLAARFDVADAAAPPVEPGTVDVVLARHVLWAFEDPAAVLAAWIALLKPGGVLLLVEGRWATGAGITARDCEALVRRYREDARVRMLPDPSLWGGDITDERYLLVSSR</sequence>
<comment type="caution">
    <text evidence="5">The sequence shown here is derived from an EMBL/GenBank/DDBJ whole genome shotgun (WGS) entry which is preliminary data.</text>
</comment>
<proteinExistence type="predicted"/>
<dbReference type="GO" id="GO:0008757">
    <property type="term" value="F:S-adenosylmethionine-dependent methyltransferase activity"/>
    <property type="evidence" value="ECO:0007669"/>
    <property type="project" value="InterPro"/>
</dbReference>
<evidence type="ECO:0000256" key="3">
    <source>
        <dbReference type="ARBA" id="ARBA00022691"/>
    </source>
</evidence>
<keyword evidence="1 5" id="KW-0489">Methyltransferase</keyword>
<dbReference type="GO" id="GO:0032259">
    <property type="term" value="P:methylation"/>
    <property type="evidence" value="ECO:0007669"/>
    <property type="project" value="UniProtKB-KW"/>
</dbReference>
<dbReference type="AlphaFoldDB" id="A0A2S6ICA9"/>
<dbReference type="CDD" id="cd02440">
    <property type="entry name" value="AdoMet_MTases"/>
    <property type="match status" value="1"/>
</dbReference>
<keyword evidence="6" id="KW-1185">Reference proteome</keyword>
<dbReference type="PANTHER" id="PTHR43464:SF19">
    <property type="entry name" value="UBIQUINONE BIOSYNTHESIS O-METHYLTRANSFERASE, MITOCHONDRIAL"/>
    <property type="match status" value="1"/>
</dbReference>
<name>A0A2S6ICA9_9ACTN</name>
<dbReference type="Pfam" id="PF08241">
    <property type="entry name" value="Methyltransf_11"/>
    <property type="match status" value="1"/>
</dbReference>
<dbReference type="Gene3D" id="3.40.50.150">
    <property type="entry name" value="Vaccinia Virus protein VP39"/>
    <property type="match status" value="1"/>
</dbReference>
<protein>
    <submittedName>
        <fullName evidence="5">Methyltransferase family protein</fullName>
    </submittedName>
</protein>
<dbReference type="RefSeq" id="WP_104435668.1">
    <property type="nucleotide sequence ID" value="NZ_PTJD01000021.1"/>
</dbReference>
<dbReference type="InterPro" id="IPR029063">
    <property type="entry name" value="SAM-dependent_MTases_sf"/>
</dbReference>
<accession>A0A2S6ICA9</accession>
<organism evidence="5 6">
    <name type="scientific">Kineococcus xinjiangensis</name>
    <dbReference type="NCBI Taxonomy" id="512762"/>
    <lineage>
        <taxon>Bacteria</taxon>
        <taxon>Bacillati</taxon>
        <taxon>Actinomycetota</taxon>
        <taxon>Actinomycetes</taxon>
        <taxon>Kineosporiales</taxon>
        <taxon>Kineosporiaceae</taxon>
        <taxon>Kineococcus</taxon>
    </lineage>
</organism>
<evidence type="ECO:0000259" key="4">
    <source>
        <dbReference type="Pfam" id="PF08241"/>
    </source>
</evidence>